<evidence type="ECO:0000256" key="2">
    <source>
        <dbReference type="SAM" id="SignalP"/>
    </source>
</evidence>
<dbReference type="Proteomes" id="UP001634007">
    <property type="component" value="Unassembled WGS sequence"/>
</dbReference>
<accession>A0ABD3LB87</accession>
<sequence length="127" mass="14112">MRPSSVVSLLLFFLVILRLQVEAGRVGEFIFCKDRLCSEKLADIQNSKGIYLDYAPSRAVPSHNDEFDTLDSERIHLNYAPSHAAPPVNDEFDTQDSEGIHLDYPPAHASPPRCSDGCGTQELEGNH</sequence>
<comment type="caution">
    <text evidence="3">The sequence shown here is derived from an EMBL/GenBank/DDBJ whole genome shotgun (WGS) entry which is preliminary data.</text>
</comment>
<protein>
    <submittedName>
        <fullName evidence="3">Uncharacterized protein</fullName>
    </submittedName>
</protein>
<proteinExistence type="predicted"/>
<organism evidence="3 4">
    <name type="scientific">Eucalyptus globulus</name>
    <name type="common">Tasmanian blue gum</name>
    <dbReference type="NCBI Taxonomy" id="34317"/>
    <lineage>
        <taxon>Eukaryota</taxon>
        <taxon>Viridiplantae</taxon>
        <taxon>Streptophyta</taxon>
        <taxon>Embryophyta</taxon>
        <taxon>Tracheophyta</taxon>
        <taxon>Spermatophyta</taxon>
        <taxon>Magnoliopsida</taxon>
        <taxon>eudicotyledons</taxon>
        <taxon>Gunneridae</taxon>
        <taxon>Pentapetalae</taxon>
        <taxon>rosids</taxon>
        <taxon>malvids</taxon>
        <taxon>Myrtales</taxon>
        <taxon>Myrtaceae</taxon>
        <taxon>Myrtoideae</taxon>
        <taxon>Eucalypteae</taxon>
        <taxon>Eucalyptus</taxon>
    </lineage>
</organism>
<feature type="chain" id="PRO_5044844329" evidence="2">
    <location>
        <begin position="24"/>
        <end position="127"/>
    </location>
</feature>
<dbReference type="EMBL" id="JBJKBG010000003">
    <property type="protein sequence ID" value="KAL3747839.1"/>
    <property type="molecule type" value="Genomic_DNA"/>
</dbReference>
<dbReference type="AlphaFoldDB" id="A0ABD3LB87"/>
<keyword evidence="4" id="KW-1185">Reference proteome</keyword>
<gene>
    <name evidence="3" type="ORF">ACJRO7_016624</name>
</gene>
<evidence type="ECO:0000256" key="1">
    <source>
        <dbReference type="SAM" id="MobiDB-lite"/>
    </source>
</evidence>
<evidence type="ECO:0000313" key="3">
    <source>
        <dbReference type="EMBL" id="KAL3747839.1"/>
    </source>
</evidence>
<evidence type="ECO:0000313" key="4">
    <source>
        <dbReference type="Proteomes" id="UP001634007"/>
    </source>
</evidence>
<feature type="signal peptide" evidence="2">
    <location>
        <begin position="1"/>
        <end position="23"/>
    </location>
</feature>
<keyword evidence="2" id="KW-0732">Signal</keyword>
<name>A0ABD3LB87_EUCGL</name>
<feature type="region of interest" description="Disordered" evidence="1">
    <location>
        <begin position="80"/>
        <end position="127"/>
    </location>
</feature>
<reference evidence="3 4" key="1">
    <citation type="submission" date="2024-11" db="EMBL/GenBank/DDBJ databases">
        <title>Chromosome-level genome assembly of Eucalyptus globulus Labill. provides insights into its genome evolution.</title>
        <authorList>
            <person name="Li X."/>
        </authorList>
    </citation>
    <scope>NUCLEOTIDE SEQUENCE [LARGE SCALE GENOMIC DNA]</scope>
    <source>
        <strain evidence="3">CL2024</strain>
        <tissue evidence="3">Fresh tender leaves</tissue>
    </source>
</reference>